<organism evidence="1 2">
    <name type="scientific">Cricetulus griseus</name>
    <name type="common">Chinese hamster</name>
    <name type="synonym">Cricetulus barabensis griseus</name>
    <dbReference type="NCBI Taxonomy" id="10029"/>
    <lineage>
        <taxon>Eukaryota</taxon>
        <taxon>Metazoa</taxon>
        <taxon>Chordata</taxon>
        <taxon>Craniata</taxon>
        <taxon>Vertebrata</taxon>
        <taxon>Euteleostomi</taxon>
        <taxon>Mammalia</taxon>
        <taxon>Eutheria</taxon>
        <taxon>Euarchontoglires</taxon>
        <taxon>Glires</taxon>
        <taxon>Rodentia</taxon>
        <taxon>Myomorpha</taxon>
        <taxon>Muroidea</taxon>
        <taxon>Cricetidae</taxon>
        <taxon>Cricetinae</taxon>
        <taxon>Cricetulus</taxon>
    </lineage>
</organism>
<gene>
    <name evidence="1" type="ORF">I79_003417</name>
</gene>
<dbReference type="AlphaFoldDB" id="G3GZW9"/>
<accession>G3GZW9</accession>
<dbReference type="InParanoid" id="G3GZW9"/>
<proteinExistence type="predicted"/>
<protein>
    <submittedName>
        <fullName evidence="1">Uncharacterized protein</fullName>
    </submittedName>
</protein>
<evidence type="ECO:0000313" key="1">
    <source>
        <dbReference type="EMBL" id="EGV99284.1"/>
    </source>
</evidence>
<name>G3GZW9_CRIGR</name>
<dbReference type="EMBL" id="JH000085">
    <property type="protein sequence ID" value="EGV99284.1"/>
    <property type="molecule type" value="Genomic_DNA"/>
</dbReference>
<dbReference type="Proteomes" id="UP000001075">
    <property type="component" value="Unassembled WGS sequence"/>
</dbReference>
<reference evidence="2" key="1">
    <citation type="journal article" date="2011" name="Nat. Biotechnol.">
        <title>The genomic sequence of the Chinese hamster ovary (CHO)-K1 cell line.</title>
        <authorList>
            <person name="Xu X."/>
            <person name="Nagarajan H."/>
            <person name="Lewis N.E."/>
            <person name="Pan S."/>
            <person name="Cai Z."/>
            <person name="Liu X."/>
            <person name="Chen W."/>
            <person name="Xie M."/>
            <person name="Wang W."/>
            <person name="Hammond S."/>
            <person name="Andersen M.R."/>
            <person name="Neff N."/>
            <person name="Passarelli B."/>
            <person name="Koh W."/>
            <person name="Fan H.C."/>
            <person name="Wang J."/>
            <person name="Gui Y."/>
            <person name="Lee K.H."/>
            <person name="Betenbaugh M.J."/>
            <person name="Quake S.R."/>
            <person name="Famili I."/>
            <person name="Palsson B.O."/>
            <person name="Wang J."/>
        </authorList>
    </citation>
    <scope>NUCLEOTIDE SEQUENCE [LARGE SCALE GENOMIC DNA]</scope>
    <source>
        <strain evidence="2">CHO K1 cell line</strain>
    </source>
</reference>
<sequence>MESAETLSQQDAWEAWGQSISHRSGALSEKTLKSSQGGRFLQHLSYALKTWLPWLL</sequence>
<evidence type="ECO:0000313" key="2">
    <source>
        <dbReference type="Proteomes" id="UP000001075"/>
    </source>
</evidence>